<feature type="transmembrane region" description="Helical" evidence="2">
    <location>
        <begin position="250"/>
        <end position="272"/>
    </location>
</feature>
<reference evidence="3" key="1">
    <citation type="submission" date="2022-12" db="EMBL/GenBank/DDBJ databases">
        <title>Genome assemblies of Blomia tropicalis.</title>
        <authorList>
            <person name="Cui Y."/>
        </authorList>
    </citation>
    <scope>NUCLEOTIDE SEQUENCE</scope>
    <source>
        <tissue evidence="3">Adult mites</tissue>
    </source>
</reference>
<comment type="caution">
    <text evidence="3">The sequence shown here is derived from an EMBL/GenBank/DDBJ whole genome shotgun (WGS) entry which is preliminary data.</text>
</comment>
<keyword evidence="2" id="KW-0812">Transmembrane</keyword>
<name>A0A9Q0RN01_BLOTA</name>
<feature type="transmembrane region" description="Helical" evidence="2">
    <location>
        <begin position="198"/>
        <end position="217"/>
    </location>
</feature>
<keyword evidence="4" id="KW-1185">Reference proteome</keyword>
<dbReference type="EMBL" id="JAPWDV010000002">
    <property type="protein sequence ID" value="KAJ6220030.1"/>
    <property type="molecule type" value="Genomic_DNA"/>
</dbReference>
<organism evidence="3 4">
    <name type="scientific">Blomia tropicalis</name>
    <name type="common">Mite</name>
    <dbReference type="NCBI Taxonomy" id="40697"/>
    <lineage>
        <taxon>Eukaryota</taxon>
        <taxon>Metazoa</taxon>
        <taxon>Ecdysozoa</taxon>
        <taxon>Arthropoda</taxon>
        <taxon>Chelicerata</taxon>
        <taxon>Arachnida</taxon>
        <taxon>Acari</taxon>
        <taxon>Acariformes</taxon>
        <taxon>Sarcoptiformes</taxon>
        <taxon>Astigmata</taxon>
        <taxon>Glycyphagoidea</taxon>
        <taxon>Echimyopodidae</taxon>
        <taxon>Blomia</taxon>
    </lineage>
</organism>
<feature type="compositionally biased region" description="Acidic residues" evidence="1">
    <location>
        <begin position="70"/>
        <end position="117"/>
    </location>
</feature>
<sequence>MSDTKSIGSNRSNLAITKSVKSLLPSIDNSNFPNEIDNGSVGRNVSNEVDSTNDENNSTALNSEYVYEQVDTELENMPEQETDKDEDEVEDVAVDAELEEISLPEPETSENENDTTTETERPSSPSPPPPPPKTVESQTSDVLNPKGKFNSGHSAASISANVDSTASIYDSDEKLVFARSTSDYSSILGDHSNLWHNLCYITMAPYMMVGVPVLGILNLSQQPDRINTPKQWFKYLFSTNSMMIGNSVELSLVVIINLYIVFLFIEPLYILIRYGQMSGKLISLSVHLYEMIPLIVGLNIVWPKGFNLSNIIRVLDTKMLPKEAARNVSLIRSLSKMLISFACLLILTGVHRRIHVLNAYIRSMSDDISSLNLLDFQRLKDMFKQNADVICRVNYAFNLLVSDILIIVLINVFKDLFQLFMLGASIDSLSISFTEPGPRRPDPEMLAKAAKWIAIDVIVVICKCMLIWLTVNKVRHANRDIKRISSHLHELASHYIEKPSVIYQSFSLVKSYIKVRNEQSENPAILRLYAARWIPCVSTKF</sequence>
<dbReference type="AlphaFoldDB" id="A0A9Q0RN01"/>
<feature type="compositionally biased region" description="Polar residues" evidence="1">
    <location>
        <begin position="41"/>
        <end position="62"/>
    </location>
</feature>
<evidence type="ECO:0000313" key="3">
    <source>
        <dbReference type="EMBL" id="KAJ6220030.1"/>
    </source>
</evidence>
<accession>A0A9Q0RN01</accession>
<feature type="transmembrane region" description="Helical" evidence="2">
    <location>
        <begin position="393"/>
        <end position="413"/>
    </location>
</feature>
<evidence type="ECO:0000256" key="2">
    <source>
        <dbReference type="SAM" id="Phobius"/>
    </source>
</evidence>
<protein>
    <submittedName>
        <fullName evidence="3">Uncharacterized protein</fullName>
    </submittedName>
</protein>
<feature type="transmembrane region" description="Helical" evidence="2">
    <location>
        <begin position="284"/>
        <end position="302"/>
    </location>
</feature>
<feature type="compositionally biased region" description="Pro residues" evidence="1">
    <location>
        <begin position="124"/>
        <end position="133"/>
    </location>
</feature>
<feature type="transmembrane region" description="Helical" evidence="2">
    <location>
        <begin position="449"/>
        <end position="471"/>
    </location>
</feature>
<proteinExistence type="predicted"/>
<dbReference type="Proteomes" id="UP001142055">
    <property type="component" value="Chromosome 2"/>
</dbReference>
<dbReference type="OMA" id="IMIICAH"/>
<gene>
    <name evidence="3" type="ORF">RDWZM_005842</name>
</gene>
<keyword evidence="2" id="KW-1133">Transmembrane helix</keyword>
<evidence type="ECO:0000313" key="4">
    <source>
        <dbReference type="Proteomes" id="UP001142055"/>
    </source>
</evidence>
<keyword evidence="2" id="KW-0472">Membrane</keyword>
<feature type="transmembrane region" description="Helical" evidence="2">
    <location>
        <begin position="330"/>
        <end position="350"/>
    </location>
</feature>
<evidence type="ECO:0000256" key="1">
    <source>
        <dbReference type="SAM" id="MobiDB-lite"/>
    </source>
</evidence>
<feature type="region of interest" description="Disordered" evidence="1">
    <location>
        <begin position="25"/>
        <end position="150"/>
    </location>
</feature>